<organism evidence="1 2">
    <name type="scientific">Paenibacillus chondroitinus</name>
    <dbReference type="NCBI Taxonomy" id="59842"/>
    <lineage>
        <taxon>Bacteria</taxon>
        <taxon>Bacillati</taxon>
        <taxon>Bacillota</taxon>
        <taxon>Bacilli</taxon>
        <taxon>Bacillales</taxon>
        <taxon>Paenibacillaceae</taxon>
        <taxon>Paenibacillus</taxon>
    </lineage>
</organism>
<proteinExistence type="predicted"/>
<dbReference type="RefSeq" id="WP_164819813.1">
    <property type="nucleotide sequence ID" value="NZ_JAROBY010000021.1"/>
</dbReference>
<sequence>MRLNGAERVPAGQATLVVIGRCANDSDRLTDSAALIRRNIAVLEI</sequence>
<protein>
    <submittedName>
        <fullName evidence="1">Uncharacterized protein</fullName>
    </submittedName>
</protein>
<name>A0ABU6DBC1_9BACL</name>
<gene>
    <name evidence="1" type="ORF">P5G65_14200</name>
</gene>
<dbReference type="Proteomes" id="UP001355653">
    <property type="component" value="Unassembled WGS sequence"/>
</dbReference>
<keyword evidence="2" id="KW-1185">Reference proteome</keyword>
<evidence type="ECO:0000313" key="2">
    <source>
        <dbReference type="Proteomes" id="UP001355653"/>
    </source>
</evidence>
<dbReference type="EMBL" id="JAROBY010000021">
    <property type="protein sequence ID" value="MEB4795053.1"/>
    <property type="molecule type" value="Genomic_DNA"/>
</dbReference>
<accession>A0ABU6DBC1</accession>
<evidence type="ECO:0000313" key="1">
    <source>
        <dbReference type="EMBL" id="MEB4795053.1"/>
    </source>
</evidence>
<comment type="caution">
    <text evidence="1">The sequence shown here is derived from an EMBL/GenBank/DDBJ whole genome shotgun (WGS) entry which is preliminary data.</text>
</comment>
<reference evidence="1 2" key="1">
    <citation type="submission" date="2023-03" db="EMBL/GenBank/DDBJ databases">
        <title>Bacillus Genome Sequencing.</title>
        <authorList>
            <person name="Dunlap C."/>
        </authorList>
    </citation>
    <scope>NUCLEOTIDE SEQUENCE [LARGE SCALE GENOMIC DNA]</scope>
    <source>
        <strain evidence="1 2">NRS-1351</strain>
    </source>
</reference>